<dbReference type="AlphaFoldDB" id="A0A918DZ30"/>
<dbReference type="RefSeq" id="WP_188862998.1">
    <property type="nucleotide sequence ID" value="NZ_BMLT01000021.1"/>
</dbReference>
<dbReference type="Proteomes" id="UP000599578">
    <property type="component" value="Unassembled WGS sequence"/>
</dbReference>
<accession>A0A918DZ30</accession>
<organism evidence="2 3">
    <name type="scientific">Marinobacterium nitratireducens</name>
    <dbReference type="NCBI Taxonomy" id="518897"/>
    <lineage>
        <taxon>Bacteria</taxon>
        <taxon>Pseudomonadati</taxon>
        <taxon>Pseudomonadota</taxon>
        <taxon>Gammaproteobacteria</taxon>
        <taxon>Oceanospirillales</taxon>
        <taxon>Oceanospirillaceae</taxon>
        <taxon>Marinobacterium</taxon>
    </lineage>
</organism>
<comment type="caution">
    <text evidence="2">The sequence shown here is derived from an EMBL/GenBank/DDBJ whole genome shotgun (WGS) entry which is preliminary data.</text>
</comment>
<proteinExistence type="predicted"/>
<dbReference type="Gene3D" id="1.10.3210.10">
    <property type="entry name" value="Hypothetical protein af1432"/>
    <property type="match status" value="1"/>
</dbReference>
<reference evidence="2 3" key="1">
    <citation type="journal article" date="2014" name="Int. J. Syst. Evol. Microbiol.">
        <title>Complete genome sequence of Corynebacterium casei LMG S-19264T (=DSM 44701T), isolated from a smear-ripened cheese.</title>
        <authorList>
            <consortium name="US DOE Joint Genome Institute (JGI-PGF)"/>
            <person name="Walter F."/>
            <person name="Albersmeier A."/>
            <person name="Kalinowski J."/>
            <person name="Ruckert C."/>
        </authorList>
    </citation>
    <scope>NUCLEOTIDE SEQUENCE [LARGE SCALE GENOMIC DNA]</scope>
    <source>
        <strain evidence="2 3">CGMCC 1.7286</strain>
    </source>
</reference>
<feature type="domain" description="HD/PDEase" evidence="1">
    <location>
        <begin position="24"/>
        <end position="133"/>
    </location>
</feature>
<dbReference type="GO" id="GO:0008893">
    <property type="term" value="F:guanosine-3',5'-bis(diphosphate) 3'-diphosphatase activity"/>
    <property type="evidence" value="ECO:0007669"/>
    <property type="project" value="TreeGrafter"/>
</dbReference>
<keyword evidence="3" id="KW-1185">Reference proteome</keyword>
<dbReference type="Pfam" id="PF13328">
    <property type="entry name" value="HD_4"/>
    <property type="match status" value="1"/>
</dbReference>
<sequence length="182" mass="20045">MNRSAIEAMRFAIQAHSGQVRKYTGEPYWKHLAEVAGIVATATGEQHMITAAWLHDVVEDTEVRLADVHDNFGYEVARLVSGLTDVSKPADGNRERRKAIDRLHIANGCHRVQTIKCADLISNTGSIVVHDKEFARVYLKEKRALLEVMDKADPDLLAAAWKVWADAVALLSGERSDDGGAA</sequence>
<dbReference type="PANTHER" id="PTHR46246">
    <property type="entry name" value="GUANOSINE-3',5'-BIS(DIPHOSPHATE) 3'-PYROPHOSPHOHYDROLASE MESH1"/>
    <property type="match status" value="1"/>
</dbReference>
<dbReference type="PANTHER" id="PTHR46246:SF1">
    <property type="entry name" value="GUANOSINE-3',5'-BIS(DIPHOSPHATE) 3'-PYROPHOSPHOHYDROLASE MESH1"/>
    <property type="match status" value="1"/>
</dbReference>
<name>A0A918DZ30_9GAMM</name>
<protein>
    <recommendedName>
        <fullName evidence="1">HD/PDEase domain-containing protein</fullName>
    </recommendedName>
</protein>
<dbReference type="InterPro" id="IPR052194">
    <property type="entry name" value="MESH1"/>
</dbReference>
<evidence type="ECO:0000313" key="3">
    <source>
        <dbReference type="Proteomes" id="UP000599578"/>
    </source>
</evidence>
<dbReference type="EMBL" id="BMLT01000021">
    <property type="protein sequence ID" value="GGO89097.1"/>
    <property type="molecule type" value="Genomic_DNA"/>
</dbReference>
<dbReference type="SUPFAM" id="SSF109604">
    <property type="entry name" value="HD-domain/PDEase-like"/>
    <property type="match status" value="1"/>
</dbReference>
<dbReference type="SMART" id="SM00471">
    <property type="entry name" value="HDc"/>
    <property type="match status" value="1"/>
</dbReference>
<evidence type="ECO:0000259" key="1">
    <source>
        <dbReference type="SMART" id="SM00471"/>
    </source>
</evidence>
<dbReference type="InterPro" id="IPR003607">
    <property type="entry name" value="HD/PDEase_dom"/>
</dbReference>
<evidence type="ECO:0000313" key="2">
    <source>
        <dbReference type="EMBL" id="GGO89097.1"/>
    </source>
</evidence>
<gene>
    <name evidence="2" type="ORF">GCM10011348_46050</name>
</gene>